<dbReference type="GO" id="GO:0007155">
    <property type="term" value="P:cell adhesion"/>
    <property type="evidence" value="ECO:0007669"/>
    <property type="project" value="InterPro"/>
</dbReference>
<evidence type="ECO:0000256" key="3">
    <source>
        <dbReference type="ARBA" id="ARBA00022670"/>
    </source>
</evidence>
<dbReference type="PANTHER" id="PTHR10942:SF0">
    <property type="entry name" value="LEISHMANOLYSIN-LIKE PEPTIDASE"/>
    <property type="match status" value="1"/>
</dbReference>
<feature type="region of interest" description="Disordered" evidence="9">
    <location>
        <begin position="22"/>
        <end position="90"/>
    </location>
</feature>
<keyword evidence="8" id="KW-0175">Coiled coil</keyword>
<name>A0A6B9V8P7_ARAHY</name>
<evidence type="ECO:0000256" key="9">
    <source>
        <dbReference type="SAM" id="MobiDB-lite"/>
    </source>
</evidence>
<comment type="similarity">
    <text evidence="2">Belongs to the peptidase M8 family.</text>
</comment>
<feature type="compositionally biased region" description="Polar residues" evidence="9">
    <location>
        <begin position="52"/>
        <end position="64"/>
    </location>
</feature>
<evidence type="ECO:0000256" key="4">
    <source>
        <dbReference type="ARBA" id="ARBA00022723"/>
    </source>
</evidence>
<organism evidence="10 11">
    <name type="scientific">Arachis hypogaea</name>
    <name type="common">Peanut</name>
    <dbReference type="NCBI Taxonomy" id="3818"/>
    <lineage>
        <taxon>Eukaryota</taxon>
        <taxon>Viridiplantae</taxon>
        <taxon>Streptophyta</taxon>
        <taxon>Embryophyta</taxon>
        <taxon>Tracheophyta</taxon>
        <taxon>Spermatophyta</taxon>
        <taxon>Magnoliopsida</taxon>
        <taxon>eudicotyledons</taxon>
        <taxon>Gunneridae</taxon>
        <taxon>Pentapetalae</taxon>
        <taxon>rosids</taxon>
        <taxon>fabids</taxon>
        <taxon>Fabales</taxon>
        <taxon>Fabaceae</taxon>
        <taxon>Papilionoideae</taxon>
        <taxon>50 kb inversion clade</taxon>
        <taxon>dalbergioids sensu lato</taxon>
        <taxon>Dalbergieae</taxon>
        <taxon>Pterocarpus clade</taxon>
        <taxon>Arachis</taxon>
    </lineage>
</organism>
<dbReference type="GO" id="GO:0016020">
    <property type="term" value="C:membrane"/>
    <property type="evidence" value="ECO:0007669"/>
    <property type="project" value="InterPro"/>
</dbReference>
<keyword evidence="3" id="KW-0645">Protease</keyword>
<dbReference type="GO" id="GO:0004222">
    <property type="term" value="F:metalloendopeptidase activity"/>
    <property type="evidence" value="ECO:0007669"/>
    <property type="project" value="InterPro"/>
</dbReference>
<accession>A0A6B9V8P7</accession>
<keyword evidence="5" id="KW-0378">Hydrolase</keyword>
<feature type="compositionally biased region" description="Basic and acidic residues" evidence="9">
    <location>
        <begin position="73"/>
        <end position="86"/>
    </location>
</feature>
<dbReference type="InterPro" id="IPR001577">
    <property type="entry name" value="Peptidase_M8"/>
</dbReference>
<reference evidence="10 11" key="1">
    <citation type="submission" date="2020-01" db="EMBL/GenBank/DDBJ databases">
        <title>Genome sequence of Arachis hypogaea, cultivar Shitouqi.</title>
        <authorList>
            <person name="Zhuang W."/>
            <person name="Chen H."/>
            <person name="Varshney R."/>
            <person name="Wang D."/>
            <person name="Ming R."/>
        </authorList>
    </citation>
    <scope>NUCLEOTIDE SEQUENCE [LARGE SCALE GENOMIC DNA]</scope>
    <source>
        <tissue evidence="10">Young leaf</tissue>
    </source>
</reference>
<evidence type="ECO:0000313" key="10">
    <source>
        <dbReference type="EMBL" id="QHN76758.1"/>
    </source>
</evidence>
<dbReference type="GO" id="GO:0046872">
    <property type="term" value="F:metal ion binding"/>
    <property type="evidence" value="ECO:0007669"/>
    <property type="project" value="UniProtKB-KW"/>
</dbReference>
<proteinExistence type="inferred from homology"/>
<evidence type="ECO:0000313" key="11">
    <source>
        <dbReference type="Proteomes" id="UP000464620"/>
    </source>
</evidence>
<sequence length="431" mass="48234">MKEFLHDIKTSVKNVEKHVQSIIKPQEEKQANSFPRDIIQDPIEESEKINKRSSYSSELENFPSSHMEEEEDAKTKEEDAPTKEEDAQPPMPLVSNEEEIELEDSYQEEEVEIEEACKEVEEFKEEHKGVELVRPLPKSSPSNTTFKWVKFLSLTFTFSLEYGLLETDGQLRALYGIKSKKKMVSGKSCQARFNIVACSKLKCKDWCRTQLNGFRRLFGCLCENSDRLPPGGNNGDPQGDGLHGGVCDNGVCEFRCSDYAGYTCQNSSMLLSSLSVCKEVLGKRISGQHCAPSEPSILQQLEEVVVMPNYHRLFPGGARKLFNIFGSSYCDEAAKRLACWISIQKCDGDGDNRLRVCHSACQSYNLACGASLDCTDQTLFSSKKEGEGQCTGSGCSFFCLLNRVIVKKNGGKQHLSIIFKVSEGKNFHGQV</sequence>
<evidence type="ECO:0000256" key="5">
    <source>
        <dbReference type="ARBA" id="ARBA00022801"/>
    </source>
</evidence>
<evidence type="ECO:0000256" key="2">
    <source>
        <dbReference type="ARBA" id="ARBA00005860"/>
    </source>
</evidence>
<dbReference type="Proteomes" id="UP000464620">
    <property type="component" value="Chromosome B09"/>
</dbReference>
<dbReference type="GO" id="GO:0005737">
    <property type="term" value="C:cytoplasm"/>
    <property type="evidence" value="ECO:0007669"/>
    <property type="project" value="TreeGrafter"/>
</dbReference>
<dbReference type="GO" id="GO:0006508">
    <property type="term" value="P:proteolysis"/>
    <property type="evidence" value="ECO:0007669"/>
    <property type="project" value="UniProtKB-KW"/>
</dbReference>
<dbReference type="AlphaFoldDB" id="A0A6B9V8P7"/>
<protein>
    <submittedName>
        <fullName evidence="10">Uncharacterized protein</fullName>
    </submittedName>
</protein>
<comment type="cofactor">
    <cofactor evidence="1">
        <name>Zn(2+)</name>
        <dbReference type="ChEBI" id="CHEBI:29105"/>
    </cofactor>
</comment>
<feature type="coiled-coil region" evidence="8">
    <location>
        <begin position="99"/>
        <end position="133"/>
    </location>
</feature>
<dbReference type="EMBL" id="CP031001">
    <property type="protein sequence ID" value="QHN76758.1"/>
    <property type="molecule type" value="Genomic_DNA"/>
</dbReference>
<gene>
    <name evidence="10" type="ORF">DS421_19g646740</name>
</gene>
<evidence type="ECO:0000256" key="6">
    <source>
        <dbReference type="ARBA" id="ARBA00022833"/>
    </source>
</evidence>
<evidence type="ECO:0000256" key="1">
    <source>
        <dbReference type="ARBA" id="ARBA00001947"/>
    </source>
</evidence>
<keyword evidence="7" id="KW-0482">Metalloprotease</keyword>
<keyword evidence="4" id="KW-0479">Metal-binding</keyword>
<keyword evidence="6" id="KW-0862">Zinc</keyword>
<evidence type="ECO:0000256" key="8">
    <source>
        <dbReference type="SAM" id="Coils"/>
    </source>
</evidence>
<evidence type="ECO:0000256" key="7">
    <source>
        <dbReference type="ARBA" id="ARBA00023049"/>
    </source>
</evidence>
<dbReference type="PANTHER" id="PTHR10942">
    <property type="entry name" value="LEISHMANOLYSIN-LIKE PEPTIDASE"/>
    <property type="match status" value="1"/>
</dbReference>